<dbReference type="InterPro" id="IPR050346">
    <property type="entry name" value="FMO-like"/>
</dbReference>
<dbReference type="Gene3D" id="3.50.50.60">
    <property type="entry name" value="FAD/NAD(P)-binding domain"/>
    <property type="match status" value="2"/>
</dbReference>
<dbReference type="EMBL" id="ML996090">
    <property type="protein sequence ID" value="KAF2149846.1"/>
    <property type="molecule type" value="Genomic_DNA"/>
</dbReference>
<comment type="caution">
    <text evidence="6">The sequence shown here is derived from an EMBL/GenBank/DDBJ whole genome shotgun (WGS) entry which is preliminary data.</text>
</comment>
<dbReference type="Proteomes" id="UP000799439">
    <property type="component" value="Unassembled WGS sequence"/>
</dbReference>
<evidence type="ECO:0000256" key="2">
    <source>
        <dbReference type="ARBA" id="ARBA00022630"/>
    </source>
</evidence>
<dbReference type="Pfam" id="PF00743">
    <property type="entry name" value="FMO-like"/>
    <property type="match status" value="2"/>
</dbReference>
<keyword evidence="3" id="KW-0274">FAD</keyword>
<dbReference type="GO" id="GO:0050661">
    <property type="term" value="F:NADP binding"/>
    <property type="evidence" value="ECO:0007669"/>
    <property type="project" value="InterPro"/>
</dbReference>
<comment type="similarity">
    <text evidence="1">Belongs to the FMO family.</text>
</comment>
<dbReference type="AlphaFoldDB" id="A0A9P4MJI8"/>
<evidence type="ECO:0000256" key="1">
    <source>
        <dbReference type="ARBA" id="ARBA00009183"/>
    </source>
</evidence>
<dbReference type="PANTHER" id="PTHR23023">
    <property type="entry name" value="DIMETHYLANILINE MONOOXYGENASE"/>
    <property type="match status" value="1"/>
</dbReference>
<evidence type="ECO:0000256" key="5">
    <source>
        <dbReference type="ARBA" id="ARBA00023002"/>
    </source>
</evidence>
<dbReference type="PRINTS" id="PR00370">
    <property type="entry name" value="FMOXYGENASE"/>
</dbReference>
<dbReference type="InterPro" id="IPR036188">
    <property type="entry name" value="FAD/NAD-bd_sf"/>
</dbReference>
<name>A0A9P4MJI8_9PEZI</name>
<evidence type="ECO:0000256" key="3">
    <source>
        <dbReference type="ARBA" id="ARBA00022827"/>
    </source>
</evidence>
<accession>A0A9P4MJI8</accession>
<dbReference type="GO" id="GO:0050660">
    <property type="term" value="F:flavin adenine dinucleotide binding"/>
    <property type="evidence" value="ECO:0007669"/>
    <property type="project" value="InterPro"/>
</dbReference>
<keyword evidence="6" id="KW-0503">Monooxygenase</keyword>
<gene>
    <name evidence="6" type="ORF">K461DRAFT_34864</name>
</gene>
<protein>
    <submittedName>
        <fullName evidence="6">Flavin-containing monooxygenase-like protein</fullName>
    </submittedName>
</protein>
<dbReference type="GO" id="GO:0004499">
    <property type="term" value="F:N,N-dimethylaniline monooxygenase activity"/>
    <property type="evidence" value="ECO:0007669"/>
    <property type="project" value="InterPro"/>
</dbReference>
<organism evidence="6 7">
    <name type="scientific">Myriangium duriaei CBS 260.36</name>
    <dbReference type="NCBI Taxonomy" id="1168546"/>
    <lineage>
        <taxon>Eukaryota</taxon>
        <taxon>Fungi</taxon>
        <taxon>Dikarya</taxon>
        <taxon>Ascomycota</taxon>
        <taxon>Pezizomycotina</taxon>
        <taxon>Dothideomycetes</taxon>
        <taxon>Dothideomycetidae</taxon>
        <taxon>Myriangiales</taxon>
        <taxon>Myriangiaceae</taxon>
        <taxon>Myriangium</taxon>
    </lineage>
</organism>
<keyword evidence="5" id="KW-0560">Oxidoreductase</keyword>
<dbReference type="Pfam" id="PF13450">
    <property type="entry name" value="NAD_binding_8"/>
    <property type="match status" value="1"/>
</dbReference>
<keyword evidence="7" id="KW-1185">Reference proteome</keyword>
<proteinExistence type="inferred from homology"/>
<keyword evidence="2" id="KW-0285">Flavoprotein</keyword>
<dbReference type="OrthoDB" id="66881at2759"/>
<keyword evidence="4" id="KW-0521">NADP</keyword>
<reference evidence="6" key="1">
    <citation type="journal article" date="2020" name="Stud. Mycol.">
        <title>101 Dothideomycetes genomes: a test case for predicting lifestyles and emergence of pathogens.</title>
        <authorList>
            <person name="Haridas S."/>
            <person name="Albert R."/>
            <person name="Binder M."/>
            <person name="Bloem J."/>
            <person name="Labutti K."/>
            <person name="Salamov A."/>
            <person name="Andreopoulos B."/>
            <person name="Baker S."/>
            <person name="Barry K."/>
            <person name="Bills G."/>
            <person name="Bluhm B."/>
            <person name="Cannon C."/>
            <person name="Castanera R."/>
            <person name="Culley D."/>
            <person name="Daum C."/>
            <person name="Ezra D."/>
            <person name="Gonzalez J."/>
            <person name="Henrissat B."/>
            <person name="Kuo A."/>
            <person name="Liang C."/>
            <person name="Lipzen A."/>
            <person name="Lutzoni F."/>
            <person name="Magnuson J."/>
            <person name="Mondo S."/>
            <person name="Nolan M."/>
            <person name="Ohm R."/>
            <person name="Pangilinan J."/>
            <person name="Park H.-J."/>
            <person name="Ramirez L."/>
            <person name="Alfaro M."/>
            <person name="Sun H."/>
            <person name="Tritt A."/>
            <person name="Yoshinaga Y."/>
            <person name="Zwiers L.-H."/>
            <person name="Turgeon B."/>
            <person name="Goodwin S."/>
            <person name="Spatafora J."/>
            <person name="Crous P."/>
            <person name="Grigoriev I."/>
        </authorList>
    </citation>
    <scope>NUCLEOTIDE SEQUENCE</scope>
    <source>
        <strain evidence="6">CBS 260.36</strain>
    </source>
</reference>
<dbReference type="InterPro" id="IPR020946">
    <property type="entry name" value="Flavin_mOase-like"/>
</dbReference>
<evidence type="ECO:0000313" key="7">
    <source>
        <dbReference type="Proteomes" id="UP000799439"/>
    </source>
</evidence>
<sequence length="474" mass="52814">MPSAKPRLLSVSSVAIIGGGPTGLAAAKYLLAEKHFSRIDVFEQRSAVGGVWNYNPATKNVPSSMPIPQTSPDLDINADIPADSAISPLYDLLETNIPRNLMGFSDLDWPDDTQLFPKHETVEAYLEQYAASVRHLIHFSTRVSRLSPASPSSGWNLTTLSPSGTHTAHYDAIVVANGHYNVPHIPSFPSLSSFAARWPGTVTHSMFYKHPSSYSAKKVLLVGNAASGTDIAAQLLPYVGTLLHSSRSESFLLPTPSDVKHDVPAVARFLPEQRGVEFVNGRIETDIDAVLFCTGYLYSYPFLALPEGEEKLVGKGTHVRGLYQHLFFQRDPTLAFPALPQRVIPFPVAEAQAAVLARVWAGRLALPEEGEMKAWEDELMEGVERERDTHTLGFPKDAEYINFMAEWAGMAGEGGKRPPMWGERERWLRERFPEIKRAFQERGEGRGEVRTVEELGFDFEEWKREKKEQEKELI</sequence>
<dbReference type="PIRSF" id="PIRSF000332">
    <property type="entry name" value="FMO"/>
    <property type="match status" value="1"/>
</dbReference>
<evidence type="ECO:0000313" key="6">
    <source>
        <dbReference type="EMBL" id="KAF2149846.1"/>
    </source>
</evidence>
<evidence type="ECO:0000256" key="4">
    <source>
        <dbReference type="ARBA" id="ARBA00022857"/>
    </source>
</evidence>
<dbReference type="InterPro" id="IPR000960">
    <property type="entry name" value="Flavin_mOase"/>
</dbReference>
<dbReference type="SUPFAM" id="SSF51905">
    <property type="entry name" value="FAD/NAD(P)-binding domain"/>
    <property type="match status" value="2"/>
</dbReference>